<name>A0A9Q0HCS9_9MAGN</name>
<feature type="region of interest" description="Disordered" evidence="1">
    <location>
        <begin position="20"/>
        <end position="39"/>
    </location>
</feature>
<organism evidence="2 3">
    <name type="scientific">Protea cynaroides</name>
    <dbReference type="NCBI Taxonomy" id="273540"/>
    <lineage>
        <taxon>Eukaryota</taxon>
        <taxon>Viridiplantae</taxon>
        <taxon>Streptophyta</taxon>
        <taxon>Embryophyta</taxon>
        <taxon>Tracheophyta</taxon>
        <taxon>Spermatophyta</taxon>
        <taxon>Magnoliopsida</taxon>
        <taxon>Proteales</taxon>
        <taxon>Proteaceae</taxon>
        <taxon>Protea</taxon>
    </lineage>
</organism>
<comment type="caution">
    <text evidence="2">The sequence shown here is derived from an EMBL/GenBank/DDBJ whole genome shotgun (WGS) entry which is preliminary data.</text>
</comment>
<protein>
    <submittedName>
        <fullName evidence="2">Uncharacterized protein</fullName>
    </submittedName>
</protein>
<evidence type="ECO:0000313" key="3">
    <source>
        <dbReference type="Proteomes" id="UP001141806"/>
    </source>
</evidence>
<dbReference type="EMBL" id="JAMYWD010000008">
    <property type="protein sequence ID" value="KAJ4964042.1"/>
    <property type="molecule type" value="Genomic_DNA"/>
</dbReference>
<dbReference type="AlphaFoldDB" id="A0A9Q0HCS9"/>
<evidence type="ECO:0000256" key="1">
    <source>
        <dbReference type="SAM" id="MobiDB-lite"/>
    </source>
</evidence>
<keyword evidence="3" id="KW-1185">Reference proteome</keyword>
<evidence type="ECO:0000313" key="2">
    <source>
        <dbReference type="EMBL" id="KAJ4964042.1"/>
    </source>
</evidence>
<dbReference type="Proteomes" id="UP001141806">
    <property type="component" value="Unassembled WGS sequence"/>
</dbReference>
<gene>
    <name evidence="2" type="ORF">NE237_023981</name>
</gene>
<accession>A0A9Q0HCS9</accession>
<reference evidence="2" key="1">
    <citation type="journal article" date="2023" name="Plant J.">
        <title>The genome of the king protea, Protea cynaroides.</title>
        <authorList>
            <person name="Chang J."/>
            <person name="Duong T.A."/>
            <person name="Schoeman C."/>
            <person name="Ma X."/>
            <person name="Roodt D."/>
            <person name="Barker N."/>
            <person name="Li Z."/>
            <person name="Van de Peer Y."/>
            <person name="Mizrachi E."/>
        </authorList>
    </citation>
    <scope>NUCLEOTIDE SEQUENCE</scope>
    <source>
        <tissue evidence="2">Young leaves</tissue>
    </source>
</reference>
<sequence>MIPTPPKSLLLTPLFLDTVPPPPDSLPSDIESPTESTPSILPSVTSALPLLPPTPSLHGLDNWIVVYALNSGVSSSEVRKGKFPSADQDLYCSCTSPLQGK</sequence>
<proteinExistence type="predicted"/>